<dbReference type="EMBL" id="JACHNB010000001">
    <property type="protein sequence ID" value="MBB4745003.1"/>
    <property type="molecule type" value="Genomic_DNA"/>
</dbReference>
<keyword evidence="2" id="KW-0812">Transmembrane</keyword>
<feature type="transmembrane region" description="Helical" evidence="2">
    <location>
        <begin position="163"/>
        <end position="179"/>
    </location>
</feature>
<feature type="transmembrane region" description="Helical" evidence="2">
    <location>
        <begin position="252"/>
        <end position="271"/>
    </location>
</feature>
<organism evidence="3 4">
    <name type="scientific">Actinoplanes octamycinicus</name>
    <dbReference type="NCBI Taxonomy" id="135948"/>
    <lineage>
        <taxon>Bacteria</taxon>
        <taxon>Bacillati</taxon>
        <taxon>Actinomycetota</taxon>
        <taxon>Actinomycetes</taxon>
        <taxon>Micromonosporales</taxon>
        <taxon>Micromonosporaceae</taxon>
        <taxon>Actinoplanes</taxon>
    </lineage>
</organism>
<feature type="region of interest" description="Disordered" evidence="1">
    <location>
        <begin position="302"/>
        <end position="342"/>
    </location>
</feature>
<feature type="transmembrane region" description="Helical" evidence="2">
    <location>
        <begin position="191"/>
        <end position="212"/>
    </location>
</feature>
<keyword evidence="2" id="KW-1133">Transmembrane helix</keyword>
<feature type="compositionally biased region" description="Basic and acidic residues" evidence="1">
    <location>
        <begin position="330"/>
        <end position="342"/>
    </location>
</feature>
<keyword evidence="4" id="KW-1185">Reference proteome</keyword>
<evidence type="ECO:0000256" key="2">
    <source>
        <dbReference type="SAM" id="Phobius"/>
    </source>
</evidence>
<feature type="transmembrane region" description="Helical" evidence="2">
    <location>
        <begin position="283"/>
        <end position="300"/>
    </location>
</feature>
<feature type="transmembrane region" description="Helical" evidence="2">
    <location>
        <begin position="141"/>
        <end position="157"/>
    </location>
</feature>
<dbReference type="RefSeq" id="WP_185045239.1">
    <property type="nucleotide sequence ID" value="NZ_BAABFG010000005.1"/>
</dbReference>
<keyword evidence="2" id="KW-0472">Membrane</keyword>
<dbReference type="AlphaFoldDB" id="A0A7W7H6Q3"/>
<name>A0A7W7H6Q3_9ACTN</name>
<evidence type="ECO:0000313" key="3">
    <source>
        <dbReference type="EMBL" id="MBB4745003.1"/>
    </source>
</evidence>
<accession>A0A7W7H6Q3</accession>
<protein>
    <submittedName>
        <fullName evidence="3">Uncharacterized protein</fullName>
    </submittedName>
</protein>
<gene>
    <name evidence="3" type="ORF">BJY16_008462</name>
</gene>
<dbReference type="Proteomes" id="UP000546162">
    <property type="component" value="Unassembled WGS sequence"/>
</dbReference>
<sequence length="342" mass="35759">MTDLERRYSRLVRWFYPAAYHRARGTEIVGTYLELTGPDQRRPAVADIVDLAAGGLREHVRAAGATTLGPGLRLAGTLAMITLAAIAGTAAVAESAELAEHPVRWQSPHFGPFAIVNLTVWAAWLLAVTVHLFAPGRPARLTLGAALAVTVAVIPLADYRPPLYILVPQASLGLVALAAGHQARRIRALPVLAAAAAASYVGSLLSAADPWYPAWFYISAADELLPGAAVALLLTALLLATGLAARGDLRGGWTLLALLAPIGLLTLHPLTAAITSTTANVPNPAWSSMAVVAVAITLVPPSSSPWPPRSAGTAARHGRTAPAAAAPPRMPDRHPDQTYRPL</sequence>
<evidence type="ECO:0000256" key="1">
    <source>
        <dbReference type="SAM" id="MobiDB-lite"/>
    </source>
</evidence>
<proteinExistence type="predicted"/>
<comment type="caution">
    <text evidence="3">The sequence shown here is derived from an EMBL/GenBank/DDBJ whole genome shotgun (WGS) entry which is preliminary data.</text>
</comment>
<reference evidence="3 4" key="1">
    <citation type="submission" date="2020-08" db="EMBL/GenBank/DDBJ databases">
        <title>Sequencing the genomes of 1000 actinobacteria strains.</title>
        <authorList>
            <person name="Klenk H.-P."/>
        </authorList>
    </citation>
    <scope>NUCLEOTIDE SEQUENCE [LARGE SCALE GENOMIC DNA]</scope>
    <source>
        <strain evidence="3 4">DSM 45809</strain>
    </source>
</reference>
<feature type="transmembrane region" description="Helical" evidence="2">
    <location>
        <begin position="113"/>
        <end position="134"/>
    </location>
</feature>
<feature type="compositionally biased region" description="Low complexity" evidence="1">
    <location>
        <begin position="309"/>
        <end position="327"/>
    </location>
</feature>
<evidence type="ECO:0000313" key="4">
    <source>
        <dbReference type="Proteomes" id="UP000546162"/>
    </source>
</evidence>
<feature type="transmembrane region" description="Helical" evidence="2">
    <location>
        <begin position="224"/>
        <end position="245"/>
    </location>
</feature>
<feature type="transmembrane region" description="Helical" evidence="2">
    <location>
        <begin position="71"/>
        <end position="93"/>
    </location>
</feature>